<proteinExistence type="predicted"/>
<dbReference type="EMBL" id="CVRI01000013">
    <property type="protein sequence ID" value="CRK89560.1"/>
    <property type="molecule type" value="Genomic_DNA"/>
</dbReference>
<organism evidence="1 2">
    <name type="scientific">Clunio marinus</name>
    <dbReference type="NCBI Taxonomy" id="568069"/>
    <lineage>
        <taxon>Eukaryota</taxon>
        <taxon>Metazoa</taxon>
        <taxon>Ecdysozoa</taxon>
        <taxon>Arthropoda</taxon>
        <taxon>Hexapoda</taxon>
        <taxon>Insecta</taxon>
        <taxon>Pterygota</taxon>
        <taxon>Neoptera</taxon>
        <taxon>Endopterygota</taxon>
        <taxon>Diptera</taxon>
        <taxon>Nematocera</taxon>
        <taxon>Chironomoidea</taxon>
        <taxon>Chironomidae</taxon>
        <taxon>Clunio</taxon>
    </lineage>
</organism>
<dbReference type="Proteomes" id="UP000183832">
    <property type="component" value="Unassembled WGS sequence"/>
</dbReference>
<sequence>MYFEKKQLETFEQDKYRMRNKSRNDVLLKSQSALHNLISCSTSTCTYSSHKILKNFIALCDKTFQTYSNTCNAPQDEN</sequence>
<keyword evidence="2" id="KW-1185">Reference proteome</keyword>
<evidence type="ECO:0000313" key="1">
    <source>
        <dbReference type="EMBL" id="CRK89560.1"/>
    </source>
</evidence>
<reference evidence="1 2" key="1">
    <citation type="submission" date="2015-04" db="EMBL/GenBank/DDBJ databases">
        <authorList>
            <person name="Syromyatnikov M.Y."/>
            <person name="Popov V.N."/>
        </authorList>
    </citation>
    <scope>NUCLEOTIDE SEQUENCE [LARGE SCALE GENOMIC DNA]</scope>
</reference>
<evidence type="ECO:0000313" key="2">
    <source>
        <dbReference type="Proteomes" id="UP000183832"/>
    </source>
</evidence>
<accession>A0A1J1HNC7</accession>
<protein>
    <submittedName>
        <fullName evidence="1">CLUMA_CG003313, isoform A</fullName>
    </submittedName>
</protein>
<dbReference type="AlphaFoldDB" id="A0A1J1HNC7"/>
<gene>
    <name evidence="1" type="ORF">CLUMA_CG003313</name>
</gene>
<name>A0A1J1HNC7_9DIPT</name>